<evidence type="ECO:0000313" key="8">
    <source>
        <dbReference type="EnsemblMetazoa" id="LLOJ003948-PA"/>
    </source>
</evidence>
<reference evidence="7" key="2">
    <citation type="journal article" date="2020" name="BMC">
        <title>Leishmania infection induces a limited differential gene expression in the sand fly midgut.</title>
        <authorList>
            <person name="Coutinho-Abreu I.V."/>
            <person name="Serafim T.D."/>
            <person name="Meneses C."/>
            <person name="Kamhawi S."/>
            <person name="Oliveira F."/>
            <person name="Valenzuela J.G."/>
        </authorList>
    </citation>
    <scope>NUCLEOTIDE SEQUENCE</scope>
    <source>
        <strain evidence="7">Jacobina</strain>
        <tissue evidence="7">Midgut</tissue>
    </source>
</reference>
<keyword evidence="9" id="KW-1185">Reference proteome</keyword>
<dbReference type="PANTHER" id="PTHR43330:SF8">
    <property type="entry name" value="METHIONINE AMINOPEPTIDASE 1D, MITOCHONDRIAL"/>
    <property type="match status" value="1"/>
</dbReference>
<dbReference type="AlphaFoldDB" id="A0A1B0CHN6"/>
<reference evidence="9" key="1">
    <citation type="submission" date="2012-05" db="EMBL/GenBank/DDBJ databases">
        <title>Whole Genome Assembly of Lutzomyia longipalpis.</title>
        <authorList>
            <person name="Richards S."/>
            <person name="Qu C."/>
            <person name="Dillon R."/>
            <person name="Worley K."/>
            <person name="Scherer S."/>
            <person name="Batterton M."/>
            <person name="Taylor A."/>
            <person name="Hawes A."/>
            <person name="Hernandez B."/>
            <person name="Kovar C."/>
            <person name="Mandapat C."/>
            <person name="Pham C."/>
            <person name="Qu C."/>
            <person name="Jing C."/>
            <person name="Bess C."/>
            <person name="Bandaranaike D."/>
            <person name="Ngo D."/>
            <person name="Ongeri F."/>
            <person name="Arias F."/>
            <person name="Lara F."/>
            <person name="Weissenberger G."/>
            <person name="Kamau G."/>
            <person name="Han H."/>
            <person name="Shen H."/>
            <person name="Dinh H."/>
            <person name="Khalil I."/>
            <person name="Jones J."/>
            <person name="Shafer J."/>
            <person name="Jayaseelan J."/>
            <person name="Quiroz J."/>
            <person name="Blankenburg K."/>
            <person name="Nguyen L."/>
            <person name="Jackson L."/>
            <person name="Francisco L."/>
            <person name="Tang L.-Y."/>
            <person name="Pu L.-L."/>
            <person name="Perales L."/>
            <person name="Lorensuhewa L."/>
            <person name="Munidasa M."/>
            <person name="Coyle M."/>
            <person name="Taylor M."/>
            <person name="Puazo M."/>
            <person name="Firestine M."/>
            <person name="Scheel M."/>
            <person name="Javaid M."/>
            <person name="Wang M."/>
            <person name="Li M."/>
            <person name="Tabassum N."/>
            <person name="Saada N."/>
            <person name="Osuji N."/>
            <person name="Aqrawi P."/>
            <person name="Fu Q."/>
            <person name="Thornton R."/>
            <person name="Raj R."/>
            <person name="Goodspeed R."/>
            <person name="Mata R."/>
            <person name="Najjar R."/>
            <person name="Gubbala S."/>
            <person name="Lee S."/>
            <person name="Denson S."/>
            <person name="Patil S."/>
            <person name="Macmil S."/>
            <person name="Qi S."/>
            <person name="Matskevitch T."/>
            <person name="Palculict T."/>
            <person name="Mathew T."/>
            <person name="Vee V."/>
            <person name="Velamala V."/>
            <person name="Korchina V."/>
            <person name="Cai W."/>
            <person name="Liu W."/>
            <person name="Dai W."/>
            <person name="Zou X."/>
            <person name="Zhu Y."/>
            <person name="Zhang Y."/>
            <person name="Wu Y.-Q."/>
            <person name="Xin Y."/>
            <person name="Nazarath L."/>
            <person name="Kovar C."/>
            <person name="Han Y."/>
            <person name="Muzny D."/>
            <person name="Gibbs R."/>
        </authorList>
    </citation>
    <scope>NUCLEOTIDE SEQUENCE [LARGE SCALE GENOMIC DNA]</scope>
    <source>
        <strain evidence="9">Jacobina</strain>
    </source>
</reference>
<dbReference type="PANTHER" id="PTHR43330">
    <property type="entry name" value="METHIONINE AMINOPEPTIDASE"/>
    <property type="match status" value="1"/>
</dbReference>
<dbReference type="PROSITE" id="PS00680">
    <property type="entry name" value="MAP_1"/>
    <property type="match status" value="1"/>
</dbReference>
<comment type="catalytic activity">
    <reaction evidence="5">
        <text>Release of N-terminal amino acids, preferentially methionine, from peptides and arylamides.</text>
        <dbReference type="EC" id="3.4.11.18"/>
    </reaction>
</comment>
<sequence>MKKDNCGKAQQQFEELHQISIAVILKIMLTSKRKDHGTFCPVSPGSVSPERLIPSHITAPPYYHTPQTPSSTMGEVEIKSVEVIAKMRESCKLAARILNECREVVQVGRTTDDIDEFVHEKLSKLLEDGDLINVDITVYHQGFHGDCSRTFLVGNVDDLGRKLAKVAEECLMLGIEACGPNRMFSRIGSCIESHARKHGFSVIPAFIGHGIGSYFHGPPEILHFKNSVGGFMKPGMVFTVEPVISTGGQEVEILEDGWTAVSCDGARSAQFEHTVLITDSNVEILTLPD</sequence>
<protein>
    <recommendedName>
        <fullName evidence="5">Methionine aminopeptidase</fullName>
        <ecNumber evidence="5">3.4.11.18</ecNumber>
    </recommendedName>
</protein>
<evidence type="ECO:0000256" key="3">
    <source>
        <dbReference type="ARBA" id="ARBA00022723"/>
    </source>
</evidence>
<comment type="cofactor">
    <cofactor evidence="5">
        <name>Co(2+)</name>
        <dbReference type="ChEBI" id="CHEBI:48828"/>
    </cofactor>
    <cofactor evidence="5">
        <name>Zn(2+)</name>
        <dbReference type="ChEBI" id="CHEBI:29105"/>
    </cofactor>
    <cofactor evidence="5">
        <name>Mn(2+)</name>
        <dbReference type="ChEBI" id="CHEBI:29035"/>
    </cofactor>
    <cofactor evidence="5">
        <name>Fe(2+)</name>
        <dbReference type="ChEBI" id="CHEBI:29033"/>
    </cofactor>
    <text evidence="5">Binds 2 divalent metal cations per subunit. Has a high-affinity and a low affinity metal-binding site. The true nature of the physiological cofactor is under debate. The enzyme is active with cobalt, zinc, manganese or divalent iron ions.</text>
</comment>
<dbReference type="GO" id="GO:0070006">
    <property type="term" value="F:metalloaminopeptidase activity"/>
    <property type="evidence" value="ECO:0007669"/>
    <property type="project" value="InterPro"/>
</dbReference>
<dbReference type="Proteomes" id="UP000092461">
    <property type="component" value="Unassembled WGS sequence"/>
</dbReference>
<evidence type="ECO:0000256" key="2">
    <source>
        <dbReference type="ARBA" id="ARBA00022670"/>
    </source>
</evidence>
<name>A0A1B0CHN6_LUTLO</name>
<evidence type="ECO:0000256" key="1">
    <source>
        <dbReference type="ARBA" id="ARBA00022438"/>
    </source>
</evidence>
<feature type="domain" description="Peptidase M24" evidence="6">
    <location>
        <begin position="124"/>
        <end position="279"/>
    </location>
</feature>
<dbReference type="EnsemblMetazoa" id="LLOJ003948-RA">
    <property type="protein sequence ID" value="LLOJ003948-PA"/>
    <property type="gene ID" value="LLOJ003948"/>
</dbReference>
<dbReference type="PRINTS" id="PR00599">
    <property type="entry name" value="MAPEPTIDASE"/>
</dbReference>
<dbReference type="InterPro" id="IPR002467">
    <property type="entry name" value="Pept_M24A_MAP1"/>
</dbReference>
<dbReference type="Pfam" id="PF00557">
    <property type="entry name" value="Peptidase_M24"/>
    <property type="match status" value="1"/>
</dbReference>
<dbReference type="EMBL" id="GITU01005497">
    <property type="protein sequence ID" value="MBC1174200.1"/>
    <property type="molecule type" value="Transcribed_RNA"/>
</dbReference>
<keyword evidence="1 5" id="KW-0031">Aminopeptidase</keyword>
<keyword evidence="4" id="KW-0378">Hydrolase</keyword>
<keyword evidence="3 5" id="KW-0479">Metal-binding</keyword>
<evidence type="ECO:0000259" key="6">
    <source>
        <dbReference type="Pfam" id="PF00557"/>
    </source>
</evidence>
<evidence type="ECO:0000256" key="4">
    <source>
        <dbReference type="ARBA" id="ARBA00022801"/>
    </source>
</evidence>
<dbReference type="VEuPathDB" id="VectorBase:LLONM1_002471"/>
<comment type="similarity">
    <text evidence="5">Belongs to the peptidase M24A family.</text>
</comment>
<evidence type="ECO:0000313" key="7">
    <source>
        <dbReference type="EMBL" id="MBC1174200.1"/>
    </source>
</evidence>
<dbReference type="InterPro" id="IPR001714">
    <property type="entry name" value="Pept_M24_MAP"/>
</dbReference>
<evidence type="ECO:0000256" key="5">
    <source>
        <dbReference type="RuleBase" id="RU003653"/>
    </source>
</evidence>
<dbReference type="GO" id="GO:0006508">
    <property type="term" value="P:proteolysis"/>
    <property type="evidence" value="ECO:0007669"/>
    <property type="project" value="UniProtKB-KW"/>
</dbReference>
<reference evidence="8" key="3">
    <citation type="submission" date="2020-05" db="UniProtKB">
        <authorList>
            <consortium name="EnsemblMetazoa"/>
        </authorList>
    </citation>
    <scope>IDENTIFICATION</scope>
    <source>
        <strain evidence="8">Jacobina</strain>
    </source>
</reference>
<dbReference type="NCBIfam" id="TIGR00500">
    <property type="entry name" value="met_pdase_I"/>
    <property type="match status" value="1"/>
</dbReference>
<dbReference type="VEuPathDB" id="VectorBase:LLOJ003948"/>
<dbReference type="InterPro" id="IPR000994">
    <property type="entry name" value="Pept_M24"/>
</dbReference>
<proteinExistence type="inferred from homology"/>
<keyword evidence="2 5" id="KW-0645">Protease</keyword>
<dbReference type="InterPro" id="IPR036005">
    <property type="entry name" value="Creatinase/aminopeptidase-like"/>
</dbReference>
<dbReference type="SUPFAM" id="SSF55920">
    <property type="entry name" value="Creatinase/aminopeptidase"/>
    <property type="match status" value="1"/>
</dbReference>
<dbReference type="Gene3D" id="3.90.230.10">
    <property type="entry name" value="Creatinase/methionine aminopeptidase superfamily"/>
    <property type="match status" value="1"/>
</dbReference>
<dbReference type="GO" id="GO:0046872">
    <property type="term" value="F:metal ion binding"/>
    <property type="evidence" value="ECO:0007669"/>
    <property type="project" value="UniProtKB-KW"/>
</dbReference>
<comment type="function">
    <text evidence="5">Cotranslationally removes the N-terminal methionine from nascent proteins. The N-terminal methionine is often cleaved when the second residue in the primary sequence is small and uncharged (Met-Ala-, Cys, Gly, Pro, Ser, Thr, or Val).</text>
</comment>
<dbReference type="GO" id="GO:0004239">
    <property type="term" value="F:initiator methionyl aminopeptidase activity"/>
    <property type="evidence" value="ECO:0007669"/>
    <property type="project" value="UniProtKB-EC"/>
</dbReference>
<dbReference type="CDD" id="cd01086">
    <property type="entry name" value="MetAP1"/>
    <property type="match status" value="1"/>
</dbReference>
<dbReference type="EMBL" id="AJWK01012539">
    <property type="status" value="NOT_ANNOTATED_CDS"/>
    <property type="molecule type" value="Genomic_DNA"/>
</dbReference>
<evidence type="ECO:0000313" key="9">
    <source>
        <dbReference type="Proteomes" id="UP000092461"/>
    </source>
</evidence>
<dbReference type="EC" id="3.4.11.18" evidence="5"/>
<organism evidence="8 9">
    <name type="scientific">Lutzomyia longipalpis</name>
    <name type="common">Sand fly</name>
    <dbReference type="NCBI Taxonomy" id="7200"/>
    <lineage>
        <taxon>Eukaryota</taxon>
        <taxon>Metazoa</taxon>
        <taxon>Ecdysozoa</taxon>
        <taxon>Arthropoda</taxon>
        <taxon>Hexapoda</taxon>
        <taxon>Insecta</taxon>
        <taxon>Pterygota</taxon>
        <taxon>Neoptera</taxon>
        <taxon>Endopterygota</taxon>
        <taxon>Diptera</taxon>
        <taxon>Nematocera</taxon>
        <taxon>Psychodoidea</taxon>
        <taxon>Psychodidae</taxon>
        <taxon>Lutzomyia</taxon>
        <taxon>Lutzomyia</taxon>
    </lineage>
</organism>
<accession>A0A1B0CHN6</accession>